<proteinExistence type="predicted"/>
<name>A0ACB9KID8_BAUVA</name>
<organism evidence="1 2">
    <name type="scientific">Bauhinia variegata</name>
    <name type="common">Purple orchid tree</name>
    <name type="synonym">Phanera variegata</name>
    <dbReference type="NCBI Taxonomy" id="167791"/>
    <lineage>
        <taxon>Eukaryota</taxon>
        <taxon>Viridiplantae</taxon>
        <taxon>Streptophyta</taxon>
        <taxon>Embryophyta</taxon>
        <taxon>Tracheophyta</taxon>
        <taxon>Spermatophyta</taxon>
        <taxon>Magnoliopsida</taxon>
        <taxon>eudicotyledons</taxon>
        <taxon>Gunneridae</taxon>
        <taxon>Pentapetalae</taxon>
        <taxon>rosids</taxon>
        <taxon>fabids</taxon>
        <taxon>Fabales</taxon>
        <taxon>Fabaceae</taxon>
        <taxon>Cercidoideae</taxon>
        <taxon>Cercideae</taxon>
        <taxon>Bauhiniinae</taxon>
        <taxon>Bauhinia</taxon>
    </lineage>
</organism>
<evidence type="ECO:0000313" key="2">
    <source>
        <dbReference type="Proteomes" id="UP000828941"/>
    </source>
</evidence>
<comment type="caution">
    <text evidence="1">The sequence shown here is derived from an EMBL/GenBank/DDBJ whole genome shotgun (WGS) entry which is preliminary data.</text>
</comment>
<dbReference type="Proteomes" id="UP000828941">
    <property type="component" value="Chromosome 14"/>
</dbReference>
<protein>
    <submittedName>
        <fullName evidence="1">Uncharacterized protein</fullName>
    </submittedName>
</protein>
<gene>
    <name evidence="1" type="ORF">L6164_036883</name>
</gene>
<evidence type="ECO:0000313" key="1">
    <source>
        <dbReference type="EMBL" id="KAI4296969.1"/>
    </source>
</evidence>
<dbReference type="EMBL" id="CM039439">
    <property type="protein sequence ID" value="KAI4296969.1"/>
    <property type="molecule type" value="Genomic_DNA"/>
</dbReference>
<reference evidence="1 2" key="1">
    <citation type="journal article" date="2022" name="DNA Res.">
        <title>Chromosomal-level genome assembly of the orchid tree Bauhinia variegata (Leguminosae; Cercidoideae) supports the allotetraploid origin hypothesis of Bauhinia.</title>
        <authorList>
            <person name="Zhong Y."/>
            <person name="Chen Y."/>
            <person name="Zheng D."/>
            <person name="Pang J."/>
            <person name="Liu Y."/>
            <person name="Luo S."/>
            <person name="Meng S."/>
            <person name="Qian L."/>
            <person name="Wei D."/>
            <person name="Dai S."/>
            <person name="Zhou R."/>
        </authorList>
    </citation>
    <scope>NUCLEOTIDE SEQUENCE [LARGE SCALE GENOMIC DNA]</scope>
    <source>
        <strain evidence="1">BV-YZ2020</strain>
    </source>
</reference>
<accession>A0ACB9KID8</accession>
<keyword evidence="2" id="KW-1185">Reference proteome</keyword>
<sequence length="320" mass="36043">MQVTVCFFNCRRNGTEEIDSLSCWVLHSVLRLIIIYHEPKRKRTPGENELVVAKSPSDFSFTVTKTAIAQICQSVGDKRTQLNAPETLTDVATKYLQSIAKSAVLFSNAANRTESNFFDIINAIHDLYSLRGFPGGSEMHKRKLLSSGALKEIMKFVNHSKEVPFAKPVPRNNILPSSNPEPSIDSGLSVVCCKESNMQGLHIPRWLPDFPDESLYKNCHQVRERKCGEKLWEHLVSAEGYGGNVKENGKLLESNGVGGKEGKEKRMEMAKERERVKFKIGGEEEKLVGLGVNMMNLICKGGKRVRLNHYEIDDFADWEK</sequence>